<keyword evidence="2" id="KW-1185">Reference proteome</keyword>
<feature type="non-terminal residue" evidence="1">
    <location>
        <position position="118"/>
    </location>
</feature>
<organism evidence="1 2">
    <name type="scientific">Caulochytrium protostelioides</name>
    <dbReference type="NCBI Taxonomy" id="1555241"/>
    <lineage>
        <taxon>Eukaryota</taxon>
        <taxon>Fungi</taxon>
        <taxon>Fungi incertae sedis</taxon>
        <taxon>Chytridiomycota</taxon>
        <taxon>Chytridiomycota incertae sedis</taxon>
        <taxon>Chytridiomycetes</taxon>
        <taxon>Caulochytriales</taxon>
        <taxon>Caulochytriaceae</taxon>
        <taxon>Caulochytrium</taxon>
    </lineage>
</organism>
<dbReference type="Proteomes" id="UP000274922">
    <property type="component" value="Unassembled WGS sequence"/>
</dbReference>
<name>A0A4P9X330_9FUNG</name>
<protein>
    <submittedName>
        <fullName evidence="1">Uncharacterized protein</fullName>
    </submittedName>
</protein>
<sequence length="118" mass="12833">IEASPTFNGVPVAASFLMFQALPPLDERFPGLQLAPVFDPKDPEFAFEELGWLAPFYPSSAKVTAPMYEKLSEAEESKLGGSNIKKQSVGKMVAYGTCKMGCASVQLLRVQIFKLNGD</sequence>
<evidence type="ECO:0000313" key="1">
    <source>
        <dbReference type="EMBL" id="RKO99411.1"/>
    </source>
</evidence>
<dbReference type="OrthoDB" id="2114258at2759"/>
<dbReference type="AlphaFoldDB" id="A0A4P9X330"/>
<gene>
    <name evidence="1" type="ORF">CXG81DRAFT_7177</name>
</gene>
<proteinExistence type="predicted"/>
<feature type="non-terminal residue" evidence="1">
    <location>
        <position position="1"/>
    </location>
</feature>
<evidence type="ECO:0000313" key="2">
    <source>
        <dbReference type="Proteomes" id="UP000274922"/>
    </source>
</evidence>
<dbReference type="EMBL" id="ML014287">
    <property type="protein sequence ID" value="RKO99411.1"/>
    <property type="molecule type" value="Genomic_DNA"/>
</dbReference>
<accession>A0A4P9X330</accession>
<reference evidence="2" key="1">
    <citation type="journal article" date="2018" name="Nat. Microbiol.">
        <title>Leveraging single-cell genomics to expand the fungal tree of life.</title>
        <authorList>
            <person name="Ahrendt S.R."/>
            <person name="Quandt C.A."/>
            <person name="Ciobanu D."/>
            <person name="Clum A."/>
            <person name="Salamov A."/>
            <person name="Andreopoulos B."/>
            <person name="Cheng J.F."/>
            <person name="Woyke T."/>
            <person name="Pelin A."/>
            <person name="Henrissat B."/>
            <person name="Reynolds N.K."/>
            <person name="Benny G.L."/>
            <person name="Smith M.E."/>
            <person name="James T.Y."/>
            <person name="Grigoriev I.V."/>
        </authorList>
    </citation>
    <scope>NUCLEOTIDE SEQUENCE [LARGE SCALE GENOMIC DNA]</scope>
    <source>
        <strain evidence="2">ATCC 52028</strain>
    </source>
</reference>